<keyword evidence="3" id="KW-0285">Flavoprotein</keyword>
<reference evidence="11" key="1">
    <citation type="journal article" date="2019" name="PLoS Negl. Trop. Dis.">
        <title>Revisiting the worldwide diversity of Leptospira species in the environment.</title>
        <authorList>
            <person name="Vincent A.T."/>
            <person name="Schiettekatte O."/>
            <person name="Bourhy P."/>
            <person name="Veyrier F.J."/>
            <person name="Picardeau M."/>
        </authorList>
    </citation>
    <scope>NUCLEOTIDE SEQUENCE [LARGE SCALE GENOMIC DNA]</scope>
    <source>
        <strain evidence="11">201800287</strain>
    </source>
</reference>
<dbReference type="EMBL" id="RQFK01000009">
    <property type="protein sequence ID" value="TGK87405.1"/>
    <property type="molecule type" value="Genomic_DNA"/>
</dbReference>
<keyword evidence="5" id="KW-0949">S-adenosyl-L-methionine</keyword>
<keyword evidence="8" id="KW-0560">Oxidoreductase</keyword>
<dbReference type="RefSeq" id="WP_135600107.1">
    <property type="nucleotide sequence ID" value="NZ_RQFK01000009.1"/>
</dbReference>
<dbReference type="Proteomes" id="UP000298009">
    <property type="component" value="Unassembled WGS sequence"/>
</dbReference>
<dbReference type="GO" id="GO:0008168">
    <property type="term" value="F:methyltransferase activity"/>
    <property type="evidence" value="ECO:0007669"/>
    <property type="project" value="UniProtKB-KW"/>
</dbReference>
<evidence type="ECO:0000313" key="12">
    <source>
        <dbReference type="Proteomes" id="UP000298009"/>
    </source>
</evidence>
<keyword evidence="2" id="KW-0489">Methyltransferase</keyword>
<dbReference type="GO" id="GO:0016645">
    <property type="term" value="F:oxidoreductase activity, acting on the CH-NH group of donors"/>
    <property type="evidence" value="ECO:0007669"/>
    <property type="project" value="InterPro"/>
</dbReference>
<dbReference type="OrthoDB" id="342348at2"/>
<evidence type="ECO:0000313" key="11">
    <source>
        <dbReference type="EMBL" id="TGK87405.1"/>
    </source>
</evidence>
<dbReference type="Gene3D" id="3.50.50.60">
    <property type="entry name" value="FAD/NAD(P)-binding domain"/>
    <property type="match status" value="1"/>
</dbReference>
<dbReference type="GO" id="GO:0005737">
    <property type="term" value="C:cytoplasm"/>
    <property type="evidence" value="ECO:0007669"/>
    <property type="project" value="TreeGrafter"/>
</dbReference>
<evidence type="ECO:0000256" key="4">
    <source>
        <dbReference type="ARBA" id="ARBA00022679"/>
    </source>
</evidence>
<gene>
    <name evidence="11" type="ORF">EHQ24_02415</name>
</gene>
<keyword evidence="1" id="KW-0963">Cytoplasm</keyword>
<evidence type="ECO:0000256" key="1">
    <source>
        <dbReference type="ARBA" id="ARBA00022490"/>
    </source>
</evidence>
<feature type="domain" description="FAD dependent oxidoreductase" evidence="10">
    <location>
        <begin position="9"/>
        <end position="362"/>
    </location>
</feature>
<dbReference type="InterPro" id="IPR036188">
    <property type="entry name" value="FAD/NAD-bd_sf"/>
</dbReference>
<dbReference type="InterPro" id="IPR017610">
    <property type="entry name" value="tRNA_S-uridine_synth_MnmC_C"/>
</dbReference>
<protein>
    <submittedName>
        <fullName evidence="11">FAD-dependent oxidoreductase</fullName>
    </submittedName>
</protein>
<dbReference type="PANTHER" id="PTHR13847:SF283">
    <property type="entry name" value="TRNA 5-METHYLAMINOMETHYL-2-THIOURIDINE BIOSYNTHESIS BIFUNCTIONAL PROTEIN MNMC"/>
    <property type="match status" value="1"/>
</dbReference>
<dbReference type="Pfam" id="PF01266">
    <property type="entry name" value="DAO"/>
    <property type="match status" value="1"/>
</dbReference>
<sequence length="396" mass="45180">MKKKERTAIVVGAGIAGVSICLALKKRNIQTILIDSESEPAKHASGNPIGVVYPFLTKHKTAESEFSLQAFMYFLSIWEDLGLESLVPHVDGIYFLLEKDESYDRYSHALRSHQILNHIAEESLEPVSGIRSLFFPKGKSLSPKDLTKQILILANPETKFNCQLTKWQQSENGKILCQTTDGELYCDYLFLSQGYQFAEDPNSKWLPLKKVRGQILQIPKQNQTNRHGILYGDYITAPIQGYQVLGASYDEFKLEEEPRPQESETLWKEMVQKLPTLVADWNLPNARLLPTRVSYRTQSQDRGPVLGKLPDISKIDLTIKYQNLLKKDGKQMKIPYFENVGILNGLGSRGLTHSLFAAEILVSSMFSEPDVVQERIFKSLKPDRFLLRMWKRDQLT</sequence>
<keyword evidence="7" id="KW-0274">FAD</keyword>
<keyword evidence="6" id="KW-0819">tRNA processing</keyword>
<evidence type="ECO:0000256" key="5">
    <source>
        <dbReference type="ARBA" id="ARBA00022691"/>
    </source>
</evidence>
<keyword evidence="12" id="KW-1185">Reference proteome</keyword>
<keyword evidence="4" id="KW-0808">Transferase</keyword>
<dbReference type="GO" id="GO:0032259">
    <property type="term" value="P:methylation"/>
    <property type="evidence" value="ECO:0007669"/>
    <property type="project" value="UniProtKB-KW"/>
</dbReference>
<evidence type="ECO:0000256" key="6">
    <source>
        <dbReference type="ARBA" id="ARBA00022694"/>
    </source>
</evidence>
<dbReference type="NCBIfam" id="TIGR03197">
    <property type="entry name" value="MnmC_Cterm"/>
    <property type="match status" value="1"/>
</dbReference>
<dbReference type="GO" id="GO:0008033">
    <property type="term" value="P:tRNA processing"/>
    <property type="evidence" value="ECO:0007669"/>
    <property type="project" value="UniProtKB-KW"/>
</dbReference>
<dbReference type="Gene3D" id="3.30.9.10">
    <property type="entry name" value="D-Amino Acid Oxidase, subunit A, domain 2"/>
    <property type="match status" value="1"/>
</dbReference>
<accession>A0A4R9II58</accession>
<evidence type="ECO:0000256" key="2">
    <source>
        <dbReference type="ARBA" id="ARBA00022603"/>
    </source>
</evidence>
<comment type="caution">
    <text evidence="11">The sequence shown here is derived from an EMBL/GenBank/DDBJ whole genome shotgun (WGS) entry which is preliminary data.</text>
</comment>
<organism evidence="11 12">
    <name type="scientific">Leptospira noumeaensis</name>
    <dbReference type="NCBI Taxonomy" id="2484964"/>
    <lineage>
        <taxon>Bacteria</taxon>
        <taxon>Pseudomonadati</taxon>
        <taxon>Spirochaetota</taxon>
        <taxon>Spirochaetia</taxon>
        <taxon>Leptospirales</taxon>
        <taxon>Leptospiraceae</taxon>
        <taxon>Leptospira</taxon>
    </lineage>
</organism>
<dbReference type="PANTHER" id="PTHR13847">
    <property type="entry name" value="SARCOSINE DEHYDROGENASE-RELATED"/>
    <property type="match status" value="1"/>
</dbReference>
<dbReference type="InterPro" id="IPR006076">
    <property type="entry name" value="FAD-dep_OxRdtase"/>
</dbReference>
<dbReference type="AlphaFoldDB" id="A0A4R9II58"/>
<name>A0A4R9II58_9LEPT</name>
<evidence type="ECO:0000256" key="7">
    <source>
        <dbReference type="ARBA" id="ARBA00022827"/>
    </source>
</evidence>
<evidence type="ECO:0000256" key="8">
    <source>
        <dbReference type="ARBA" id="ARBA00023002"/>
    </source>
</evidence>
<dbReference type="SUPFAM" id="SSF51905">
    <property type="entry name" value="FAD/NAD(P)-binding domain"/>
    <property type="match status" value="1"/>
</dbReference>
<keyword evidence="9" id="KW-0511">Multifunctional enzyme</keyword>
<evidence type="ECO:0000259" key="10">
    <source>
        <dbReference type="Pfam" id="PF01266"/>
    </source>
</evidence>
<evidence type="ECO:0000256" key="3">
    <source>
        <dbReference type="ARBA" id="ARBA00022630"/>
    </source>
</evidence>
<proteinExistence type="predicted"/>
<evidence type="ECO:0000256" key="9">
    <source>
        <dbReference type="ARBA" id="ARBA00023268"/>
    </source>
</evidence>